<dbReference type="EMBL" id="BMAW01132849">
    <property type="protein sequence ID" value="GFU45556.1"/>
    <property type="molecule type" value="Genomic_DNA"/>
</dbReference>
<name>A0A8X6QVL0_NEPPI</name>
<accession>A0A8X6QVL0</accession>
<dbReference type="AlphaFoldDB" id="A0A8X6QVL0"/>
<gene>
    <name evidence="1" type="ORF">NPIL_191491</name>
</gene>
<organism evidence="1 2">
    <name type="scientific">Nephila pilipes</name>
    <name type="common">Giant wood spider</name>
    <name type="synonym">Nephila maculata</name>
    <dbReference type="NCBI Taxonomy" id="299642"/>
    <lineage>
        <taxon>Eukaryota</taxon>
        <taxon>Metazoa</taxon>
        <taxon>Ecdysozoa</taxon>
        <taxon>Arthropoda</taxon>
        <taxon>Chelicerata</taxon>
        <taxon>Arachnida</taxon>
        <taxon>Araneae</taxon>
        <taxon>Araneomorphae</taxon>
        <taxon>Entelegynae</taxon>
        <taxon>Araneoidea</taxon>
        <taxon>Nephilidae</taxon>
        <taxon>Nephila</taxon>
    </lineage>
</organism>
<comment type="caution">
    <text evidence="1">The sequence shown here is derived from an EMBL/GenBank/DDBJ whole genome shotgun (WGS) entry which is preliminary data.</text>
</comment>
<proteinExistence type="predicted"/>
<sequence>MQETAWVSFASLRNYTFCTRCSGGCDVLLVTGLRVCTQELCSTVRCSTSKHSCRHPSSRSNSYLTYREHAGWILWGEFSLLTNMGCRSISYGLQLLRIF</sequence>
<evidence type="ECO:0000313" key="1">
    <source>
        <dbReference type="EMBL" id="GFU45556.1"/>
    </source>
</evidence>
<reference evidence="1" key="1">
    <citation type="submission" date="2020-08" db="EMBL/GenBank/DDBJ databases">
        <title>Multicomponent nature underlies the extraordinary mechanical properties of spider dragline silk.</title>
        <authorList>
            <person name="Kono N."/>
            <person name="Nakamura H."/>
            <person name="Mori M."/>
            <person name="Yoshida Y."/>
            <person name="Ohtoshi R."/>
            <person name="Malay A.D."/>
            <person name="Moran D.A.P."/>
            <person name="Tomita M."/>
            <person name="Numata K."/>
            <person name="Arakawa K."/>
        </authorList>
    </citation>
    <scope>NUCLEOTIDE SEQUENCE</scope>
</reference>
<protein>
    <submittedName>
        <fullName evidence="1">Uncharacterized protein</fullName>
    </submittedName>
</protein>
<keyword evidence="2" id="KW-1185">Reference proteome</keyword>
<evidence type="ECO:0000313" key="2">
    <source>
        <dbReference type="Proteomes" id="UP000887013"/>
    </source>
</evidence>
<dbReference type="Proteomes" id="UP000887013">
    <property type="component" value="Unassembled WGS sequence"/>
</dbReference>